<dbReference type="Proteomes" id="UP001237642">
    <property type="component" value="Unassembled WGS sequence"/>
</dbReference>
<reference evidence="14" key="1">
    <citation type="submission" date="2023-02" db="EMBL/GenBank/DDBJ databases">
        <title>Genome of toxic invasive species Heracleum sosnowskyi carries increased number of genes despite the absence of recent whole-genome duplications.</title>
        <authorList>
            <person name="Schelkunov M."/>
            <person name="Shtratnikova V."/>
            <person name="Makarenko M."/>
            <person name="Klepikova A."/>
            <person name="Omelchenko D."/>
            <person name="Novikova G."/>
            <person name="Obukhova E."/>
            <person name="Bogdanov V."/>
            <person name="Penin A."/>
            <person name="Logacheva M."/>
        </authorList>
    </citation>
    <scope>NUCLEOTIDE SEQUENCE</scope>
    <source>
        <strain evidence="14">Hsosn_3</strain>
        <tissue evidence="14">Leaf</tissue>
    </source>
</reference>
<comment type="catalytic activity">
    <reaction evidence="11">
        <text>L-seryl-[protein] + ATP = O-phospho-L-seryl-[protein] + ADP + H(+)</text>
        <dbReference type="Rhea" id="RHEA:17989"/>
        <dbReference type="Rhea" id="RHEA-COMP:9863"/>
        <dbReference type="Rhea" id="RHEA-COMP:11604"/>
        <dbReference type="ChEBI" id="CHEBI:15378"/>
        <dbReference type="ChEBI" id="CHEBI:29999"/>
        <dbReference type="ChEBI" id="CHEBI:30616"/>
        <dbReference type="ChEBI" id="CHEBI:83421"/>
        <dbReference type="ChEBI" id="CHEBI:456216"/>
        <dbReference type="EC" id="2.7.11.1"/>
    </reaction>
</comment>
<dbReference type="InterPro" id="IPR000719">
    <property type="entry name" value="Prot_kinase_dom"/>
</dbReference>
<keyword evidence="7" id="KW-0067">ATP-binding</keyword>
<keyword evidence="15" id="KW-1185">Reference proteome</keyword>
<evidence type="ECO:0000256" key="3">
    <source>
        <dbReference type="ARBA" id="ARBA00022679"/>
    </source>
</evidence>
<keyword evidence="12" id="KW-0472">Membrane</keyword>
<organism evidence="14 15">
    <name type="scientific">Heracleum sosnowskyi</name>
    <dbReference type="NCBI Taxonomy" id="360622"/>
    <lineage>
        <taxon>Eukaryota</taxon>
        <taxon>Viridiplantae</taxon>
        <taxon>Streptophyta</taxon>
        <taxon>Embryophyta</taxon>
        <taxon>Tracheophyta</taxon>
        <taxon>Spermatophyta</taxon>
        <taxon>Magnoliopsida</taxon>
        <taxon>eudicotyledons</taxon>
        <taxon>Gunneridae</taxon>
        <taxon>Pentapetalae</taxon>
        <taxon>asterids</taxon>
        <taxon>campanulids</taxon>
        <taxon>Apiales</taxon>
        <taxon>Apiaceae</taxon>
        <taxon>Apioideae</taxon>
        <taxon>apioid superclade</taxon>
        <taxon>Tordylieae</taxon>
        <taxon>Tordyliinae</taxon>
        <taxon>Heracleum</taxon>
    </lineage>
</organism>
<keyword evidence="4" id="KW-0732">Signal</keyword>
<keyword evidence="12" id="KW-0812">Transmembrane</keyword>
<gene>
    <name evidence="14" type="ORF">POM88_006586</name>
</gene>
<dbReference type="PANTHER" id="PTHR27002:SF679">
    <property type="entry name" value="CYSTEINE-RICH RECEPTOR-LIKE PROTEIN KINASE 10 ISOFORM X1"/>
    <property type="match status" value="1"/>
</dbReference>
<dbReference type="GO" id="GO:0004674">
    <property type="term" value="F:protein serine/threonine kinase activity"/>
    <property type="evidence" value="ECO:0007669"/>
    <property type="project" value="UniProtKB-KW"/>
</dbReference>
<evidence type="ECO:0000256" key="10">
    <source>
        <dbReference type="ARBA" id="ARBA00047899"/>
    </source>
</evidence>
<dbReference type="EC" id="2.7.11.1" evidence="1"/>
<comment type="catalytic activity">
    <reaction evidence="10">
        <text>L-threonyl-[protein] + ATP = O-phospho-L-threonyl-[protein] + ADP + H(+)</text>
        <dbReference type="Rhea" id="RHEA:46608"/>
        <dbReference type="Rhea" id="RHEA-COMP:11060"/>
        <dbReference type="Rhea" id="RHEA-COMP:11605"/>
        <dbReference type="ChEBI" id="CHEBI:15378"/>
        <dbReference type="ChEBI" id="CHEBI:30013"/>
        <dbReference type="ChEBI" id="CHEBI:30616"/>
        <dbReference type="ChEBI" id="CHEBI:61977"/>
        <dbReference type="ChEBI" id="CHEBI:456216"/>
        <dbReference type="EC" id="2.7.11.1"/>
    </reaction>
</comment>
<dbReference type="InterPro" id="IPR011009">
    <property type="entry name" value="Kinase-like_dom_sf"/>
</dbReference>
<dbReference type="GO" id="GO:0005886">
    <property type="term" value="C:plasma membrane"/>
    <property type="evidence" value="ECO:0007669"/>
    <property type="project" value="TreeGrafter"/>
</dbReference>
<evidence type="ECO:0000313" key="15">
    <source>
        <dbReference type="Proteomes" id="UP001237642"/>
    </source>
</evidence>
<comment type="caution">
    <text evidence="14">The sequence shown here is derived from an EMBL/GenBank/DDBJ whole genome shotgun (WGS) entry which is preliminary data.</text>
</comment>
<sequence>MDQQTRKNKWTIVVLSFGAATVLVALIGVYIFCLALRNQLRNRRYRVSRPQVQLPEISEHRDPYAMLQKFQALKNLDPQEFPFIPIESVRVATDDFSNSNKLGQGGFGPVYKGTLPTGENIAVKRLSATSTQGSSEFINEVLLIFELQHKNLVRLLGFCIDGEERILIYEYMSNSSLDVFLNDESKRAKVSWTHVTDLSGRETMVRITVSLIRMALPSWISHRI</sequence>
<dbReference type="EMBL" id="JAUIZM010000002">
    <property type="protein sequence ID" value="KAK1396723.1"/>
    <property type="molecule type" value="Genomic_DNA"/>
</dbReference>
<protein>
    <recommendedName>
        <fullName evidence="1">non-specific serine/threonine protein kinase</fullName>
        <ecNumber evidence="1">2.7.11.1</ecNumber>
    </recommendedName>
</protein>
<evidence type="ECO:0000256" key="12">
    <source>
        <dbReference type="SAM" id="Phobius"/>
    </source>
</evidence>
<evidence type="ECO:0000256" key="11">
    <source>
        <dbReference type="ARBA" id="ARBA00048679"/>
    </source>
</evidence>
<dbReference type="PANTHER" id="PTHR27002">
    <property type="entry name" value="RECEPTOR-LIKE SERINE/THREONINE-PROTEIN KINASE SD1-8"/>
    <property type="match status" value="1"/>
</dbReference>
<keyword evidence="5" id="KW-0547">Nucleotide-binding</keyword>
<evidence type="ECO:0000256" key="4">
    <source>
        <dbReference type="ARBA" id="ARBA00022729"/>
    </source>
</evidence>
<evidence type="ECO:0000256" key="1">
    <source>
        <dbReference type="ARBA" id="ARBA00012513"/>
    </source>
</evidence>
<dbReference type="InterPro" id="IPR020635">
    <property type="entry name" value="Tyr_kinase_cat_dom"/>
</dbReference>
<keyword evidence="3" id="KW-0808">Transferase</keyword>
<evidence type="ECO:0000256" key="6">
    <source>
        <dbReference type="ARBA" id="ARBA00022777"/>
    </source>
</evidence>
<dbReference type="SUPFAM" id="SSF56112">
    <property type="entry name" value="Protein kinase-like (PK-like)"/>
    <property type="match status" value="1"/>
</dbReference>
<evidence type="ECO:0000256" key="7">
    <source>
        <dbReference type="ARBA" id="ARBA00022840"/>
    </source>
</evidence>
<keyword evidence="12" id="KW-1133">Transmembrane helix</keyword>
<evidence type="ECO:0000256" key="9">
    <source>
        <dbReference type="ARBA" id="ARBA00023180"/>
    </source>
</evidence>
<keyword evidence="2" id="KW-0723">Serine/threonine-protein kinase</keyword>
<evidence type="ECO:0000256" key="8">
    <source>
        <dbReference type="ARBA" id="ARBA00023157"/>
    </source>
</evidence>
<keyword evidence="9" id="KW-0325">Glycoprotein</keyword>
<reference evidence="14" key="2">
    <citation type="submission" date="2023-05" db="EMBL/GenBank/DDBJ databases">
        <authorList>
            <person name="Schelkunov M.I."/>
        </authorList>
    </citation>
    <scope>NUCLEOTIDE SEQUENCE</scope>
    <source>
        <strain evidence="14">Hsosn_3</strain>
        <tissue evidence="14">Leaf</tissue>
    </source>
</reference>
<dbReference type="GO" id="GO:0005524">
    <property type="term" value="F:ATP binding"/>
    <property type="evidence" value="ECO:0007669"/>
    <property type="project" value="UniProtKB-KW"/>
</dbReference>
<evidence type="ECO:0000313" key="14">
    <source>
        <dbReference type="EMBL" id="KAK1396723.1"/>
    </source>
</evidence>
<dbReference type="AlphaFoldDB" id="A0AAD8N6N4"/>
<keyword evidence="6" id="KW-0418">Kinase</keyword>
<dbReference type="Pfam" id="PF07714">
    <property type="entry name" value="PK_Tyr_Ser-Thr"/>
    <property type="match status" value="1"/>
</dbReference>
<name>A0AAD8N6N4_9APIA</name>
<accession>A0AAD8N6N4</accession>
<dbReference type="Gene3D" id="3.30.200.20">
    <property type="entry name" value="Phosphorylase Kinase, domain 1"/>
    <property type="match status" value="1"/>
</dbReference>
<feature type="domain" description="Protein kinase" evidence="13">
    <location>
        <begin position="96"/>
        <end position="224"/>
    </location>
</feature>
<feature type="transmembrane region" description="Helical" evidence="12">
    <location>
        <begin position="12"/>
        <end position="36"/>
    </location>
</feature>
<dbReference type="InterPro" id="IPR001245">
    <property type="entry name" value="Ser-Thr/Tyr_kinase_cat_dom"/>
</dbReference>
<dbReference type="PROSITE" id="PS50011">
    <property type="entry name" value="PROTEIN_KINASE_DOM"/>
    <property type="match status" value="1"/>
</dbReference>
<evidence type="ECO:0000256" key="5">
    <source>
        <dbReference type="ARBA" id="ARBA00022741"/>
    </source>
</evidence>
<dbReference type="GO" id="GO:0004713">
    <property type="term" value="F:protein tyrosine kinase activity"/>
    <property type="evidence" value="ECO:0007669"/>
    <property type="project" value="InterPro"/>
</dbReference>
<proteinExistence type="predicted"/>
<evidence type="ECO:0000259" key="13">
    <source>
        <dbReference type="PROSITE" id="PS50011"/>
    </source>
</evidence>
<evidence type="ECO:0000256" key="2">
    <source>
        <dbReference type="ARBA" id="ARBA00022527"/>
    </source>
</evidence>
<dbReference type="SMART" id="SM00219">
    <property type="entry name" value="TyrKc"/>
    <property type="match status" value="1"/>
</dbReference>
<keyword evidence="8" id="KW-1015">Disulfide bond</keyword>
<dbReference type="FunFam" id="3.30.200.20:FF:000195">
    <property type="entry name" value="G-type lectin S-receptor-like serine/threonine-protein kinase"/>
    <property type="match status" value="1"/>
</dbReference>